<dbReference type="InterPro" id="IPR004839">
    <property type="entry name" value="Aminotransferase_I/II_large"/>
</dbReference>
<dbReference type="CDD" id="cd00609">
    <property type="entry name" value="AAT_like"/>
    <property type="match status" value="1"/>
</dbReference>
<dbReference type="RefSeq" id="WP_190017775.1">
    <property type="nucleotide sequence ID" value="NZ_BMUE01000012.1"/>
</dbReference>
<dbReference type="SUPFAM" id="SSF46785">
    <property type="entry name" value="Winged helix' DNA-binding domain"/>
    <property type="match status" value="1"/>
</dbReference>
<dbReference type="SMART" id="SM00345">
    <property type="entry name" value="HTH_GNTR"/>
    <property type="match status" value="1"/>
</dbReference>
<dbReference type="Gene3D" id="3.40.640.10">
    <property type="entry name" value="Type I PLP-dependent aspartate aminotransferase-like (Major domain)"/>
    <property type="match status" value="1"/>
</dbReference>
<dbReference type="Gene3D" id="1.10.10.10">
    <property type="entry name" value="Winged helix-like DNA-binding domain superfamily/Winged helix DNA-binding domain"/>
    <property type="match status" value="1"/>
</dbReference>
<evidence type="ECO:0000256" key="2">
    <source>
        <dbReference type="ARBA" id="ARBA00022898"/>
    </source>
</evidence>
<dbReference type="InterPro" id="IPR051446">
    <property type="entry name" value="HTH_trans_reg/aminotransferase"/>
</dbReference>
<dbReference type="CDD" id="cd07377">
    <property type="entry name" value="WHTH_GntR"/>
    <property type="match status" value="1"/>
</dbReference>
<dbReference type="PANTHER" id="PTHR46577">
    <property type="entry name" value="HTH-TYPE TRANSCRIPTIONAL REGULATORY PROTEIN GABR"/>
    <property type="match status" value="1"/>
</dbReference>
<evidence type="ECO:0000259" key="6">
    <source>
        <dbReference type="PROSITE" id="PS50949"/>
    </source>
</evidence>
<evidence type="ECO:0000313" key="7">
    <source>
        <dbReference type="EMBL" id="GGW68353.1"/>
    </source>
</evidence>
<organism evidence="7 8">
    <name type="scientific">Streptomyces lucensis JCM 4490</name>
    <dbReference type="NCBI Taxonomy" id="1306176"/>
    <lineage>
        <taxon>Bacteria</taxon>
        <taxon>Bacillati</taxon>
        <taxon>Actinomycetota</taxon>
        <taxon>Actinomycetes</taxon>
        <taxon>Kitasatosporales</taxon>
        <taxon>Streptomycetaceae</taxon>
        <taxon>Streptomyces</taxon>
    </lineage>
</organism>
<dbReference type="InterPro" id="IPR015424">
    <property type="entry name" value="PyrdxlP-dep_Trfase"/>
</dbReference>
<dbReference type="InterPro" id="IPR015421">
    <property type="entry name" value="PyrdxlP-dep_Trfase_major"/>
</dbReference>
<name>A0A918MU57_9ACTN</name>
<sequence length="473" mass="50835">MTDSWVNSAERIGIDLHLELSAPGGRRAALIGALREAVRSGRLVPGTRLPPYRSLAADLGVARNTVADAYAELVAEGWLTARQGSGTRVAMGVEPLRRAVRTPVRTPARARGPRHDLRQGAPDASAFPRAAWSASYRRALQAAPSEAFGPGDPAGRRELREALAEYLARVRGVRTEPDRIVLCSGFAHALRLLFGAGAGGVLRGPLGVESYGLGFHRGLLATAGVPTRPLPLDEDGARVEELGRERAVLLTPAHQFPTGGPLHPGRRASVIDWARAREAVVLEDDYDGEFRYDRRPVGALQGLDPERVIHLGSVSKSLSPALRLGWMVLPERYVEPVLAAKGEREAWASVPDQLALADFVVSGSYDRHVRRMRQRYRRRRDRLVAALAAHAPHIRATGIAAGLHAVLRLPPGTERSTVKAAAWQGIALDGLAAFRHPRSSMTAGDGLVVGYAAAAEHAYEAALEALCGVLPPE</sequence>
<dbReference type="PROSITE" id="PS50949">
    <property type="entry name" value="HTH_GNTR"/>
    <property type="match status" value="1"/>
</dbReference>
<dbReference type="SUPFAM" id="SSF53383">
    <property type="entry name" value="PLP-dependent transferases"/>
    <property type="match status" value="1"/>
</dbReference>
<comment type="caution">
    <text evidence="7">The sequence shown here is derived from an EMBL/GenBank/DDBJ whole genome shotgun (WGS) entry which is preliminary data.</text>
</comment>
<evidence type="ECO:0000256" key="5">
    <source>
        <dbReference type="ARBA" id="ARBA00023163"/>
    </source>
</evidence>
<feature type="domain" description="HTH gntR-type" evidence="6">
    <location>
        <begin position="24"/>
        <end position="92"/>
    </location>
</feature>
<keyword evidence="3" id="KW-0805">Transcription regulation</keyword>
<dbReference type="Pfam" id="PF00392">
    <property type="entry name" value="GntR"/>
    <property type="match status" value="1"/>
</dbReference>
<dbReference type="Pfam" id="PF00155">
    <property type="entry name" value="Aminotran_1_2"/>
    <property type="match status" value="1"/>
</dbReference>
<reference evidence="7" key="1">
    <citation type="journal article" date="2014" name="Int. J. Syst. Evol. Microbiol.">
        <title>Complete genome sequence of Corynebacterium casei LMG S-19264T (=DSM 44701T), isolated from a smear-ripened cheese.</title>
        <authorList>
            <consortium name="US DOE Joint Genome Institute (JGI-PGF)"/>
            <person name="Walter F."/>
            <person name="Albersmeier A."/>
            <person name="Kalinowski J."/>
            <person name="Ruckert C."/>
        </authorList>
    </citation>
    <scope>NUCLEOTIDE SEQUENCE</scope>
    <source>
        <strain evidence="7">JCM 4490</strain>
    </source>
</reference>
<dbReference type="EMBL" id="BMUE01000012">
    <property type="protein sequence ID" value="GGW68353.1"/>
    <property type="molecule type" value="Genomic_DNA"/>
</dbReference>
<dbReference type="Proteomes" id="UP000620224">
    <property type="component" value="Unassembled WGS sequence"/>
</dbReference>
<dbReference type="PANTHER" id="PTHR46577:SF1">
    <property type="entry name" value="HTH-TYPE TRANSCRIPTIONAL REGULATORY PROTEIN GABR"/>
    <property type="match status" value="1"/>
</dbReference>
<dbReference type="PRINTS" id="PR00035">
    <property type="entry name" value="HTHGNTR"/>
</dbReference>
<dbReference type="InterPro" id="IPR000524">
    <property type="entry name" value="Tscrpt_reg_HTH_GntR"/>
</dbReference>
<evidence type="ECO:0000256" key="3">
    <source>
        <dbReference type="ARBA" id="ARBA00023015"/>
    </source>
</evidence>
<keyword evidence="5" id="KW-0804">Transcription</keyword>
<dbReference type="GO" id="GO:0003677">
    <property type="term" value="F:DNA binding"/>
    <property type="evidence" value="ECO:0007669"/>
    <property type="project" value="UniProtKB-KW"/>
</dbReference>
<reference evidence="7" key="2">
    <citation type="submission" date="2020-09" db="EMBL/GenBank/DDBJ databases">
        <authorList>
            <person name="Sun Q."/>
            <person name="Ohkuma M."/>
        </authorList>
    </citation>
    <scope>NUCLEOTIDE SEQUENCE</scope>
    <source>
        <strain evidence="7">JCM 4490</strain>
    </source>
</reference>
<proteinExistence type="inferred from homology"/>
<evidence type="ECO:0000256" key="4">
    <source>
        <dbReference type="ARBA" id="ARBA00023125"/>
    </source>
</evidence>
<comment type="similarity">
    <text evidence="1">In the C-terminal section; belongs to the class-I pyridoxal-phosphate-dependent aminotransferase family.</text>
</comment>
<keyword evidence="4" id="KW-0238">DNA-binding</keyword>
<evidence type="ECO:0000313" key="8">
    <source>
        <dbReference type="Proteomes" id="UP000620224"/>
    </source>
</evidence>
<dbReference type="GO" id="GO:0030170">
    <property type="term" value="F:pyridoxal phosphate binding"/>
    <property type="evidence" value="ECO:0007669"/>
    <property type="project" value="InterPro"/>
</dbReference>
<accession>A0A918MU57</accession>
<dbReference type="GO" id="GO:0003700">
    <property type="term" value="F:DNA-binding transcription factor activity"/>
    <property type="evidence" value="ECO:0007669"/>
    <property type="project" value="InterPro"/>
</dbReference>
<dbReference type="InterPro" id="IPR036390">
    <property type="entry name" value="WH_DNA-bd_sf"/>
</dbReference>
<keyword evidence="8" id="KW-1185">Reference proteome</keyword>
<protein>
    <submittedName>
        <fullName evidence="7">GntR family transcriptional regulator</fullName>
    </submittedName>
</protein>
<dbReference type="InterPro" id="IPR036388">
    <property type="entry name" value="WH-like_DNA-bd_sf"/>
</dbReference>
<keyword evidence="2" id="KW-0663">Pyridoxal phosphate</keyword>
<gene>
    <name evidence="7" type="ORF">GCM10010503_52090</name>
</gene>
<dbReference type="AlphaFoldDB" id="A0A918MU57"/>
<evidence type="ECO:0000256" key="1">
    <source>
        <dbReference type="ARBA" id="ARBA00005384"/>
    </source>
</evidence>